<evidence type="ECO:0000313" key="11">
    <source>
        <dbReference type="EMBL" id="MBA4662405.1"/>
    </source>
</evidence>
<comment type="subcellular location">
    <subcellularLocation>
        <location evidence="1">Endoplasmic reticulum membrane</location>
        <topology evidence="1">Multi-pass membrane protein</topology>
    </subcellularLocation>
</comment>
<dbReference type="PANTHER" id="PTHR31651:SF33">
    <property type="entry name" value="PROTEIN PIN-LIKES 1"/>
    <property type="match status" value="1"/>
</dbReference>
<proteinExistence type="inferred from homology"/>
<dbReference type="InterPro" id="IPR045033">
    <property type="entry name" value="PILS1/3/4/5/7"/>
</dbReference>
<keyword evidence="4" id="KW-0256">Endoplasmic reticulum</keyword>
<keyword evidence="2" id="KW-0813">Transport</keyword>
<evidence type="ECO:0000256" key="7">
    <source>
        <dbReference type="ARBA" id="ARBA00023294"/>
    </source>
</evidence>
<dbReference type="GO" id="GO:0009734">
    <property type="term" value="P:auxin-activated signaling pathway"/>
    <property type="evidence" value="ECO:0007669"/>
    <property type="project" value="UniProtKB-KW"/>
</dbReference>
<feature type="transmembrane region" description="Helical" evidence="10">
    <location>
        <begin position="6"/>
        <end position="29"/>
    </location>
</feature>
<keyword evidence="6 10" id="KW-0472">Membrane</keyword>
<protein>
    <submittedName>
        <fullName evidence="11">Uncharacterized protein</fullName>
    </submittedName>
</protein>
<evidence type="ECO:0000256" key="6">
    <source>
        <dbReference type="ARBA" id="ARBA00023136"/>
    </source>
</evidence>
<evidence type="ECO:0000256" key="2">
    <source>
        <dbReference type="ARBA" id="ARBA00022448"/>
    </source>
</evidence>
<evidence type="ECO:0000256" key="3">
    <source>
        <dbReference type="ARBA" id="ARBA00022692"/>
    </source>
</evidence>
<dbReference type="GO" id="GO:0005789">
    <property type="term" value="C:endoplasmic reticulum membrane"/>
    <property type="evidence" value="ECO:0007669"/>
    <property type="project" value="UniProtKB-SubCell"/>
</dbReference>
<sequence length="139" mass="15300">MELLGLFVIASMPVLKVLLITALGFFLALDRFSILGEIARVHSNKLVFFVFNPALVGSNLAKTITLKSFLTLWFMPVNILITFVIGSALGWLLVKLTRSPRHLKGLIIGSCSAGKSVLVYISCIFVTPYMQLVGNLIWS</sequence>
<keyword evidence="3 10" id="KW-0812">Transmembrane</keyword>
<feature type="transmembrane region" description="Helical" evidence="10">
    <location>
        <begin position="73"/>
        <end position="94"/>
    </location>
</feature>
<dbReference type="PANTHER" id="PTHR31651">
    <property type="match status" value="1"/>
</dbReference>
<evidence type="ECO:0000256" key="4">
    <source>
        <dbReference type="ARBA" id="ARBA00022824"/>
    </source>
</evidence>
<comment type="similarity">
    <text evidence="9">Belongs to the auxin efflux carrier (TC 2.A.69.2) family.</text>
</comment>
<organism evidence="11">
    <name type="scientific">Opuntia streptacantha</name>
    <name type="common">Prickly pear cactus</name>
    <name type="synonym">Opuntia cardona</name>
    <dbReference type="NCBI Taxonomy" id="393608"/>
    <lineage>
        <taxon>Eukaryota</taxon>
        <taxon>Viridiplantae</taxon>
        <taxon>Streptophyta</taxon>
        <taxon>Embryophyta</taxon>
        <taxon>Tracheophyta</taxon>
        <taxon>Spermatophyta</taxon>
        <taxon>Magnoliopsida</taxon>
        <taxon>eudicotyledons</taxon>
        <taxon>Gunneridae</taxon>
        <taxon>Pentapetalae</taxon>
        <taxon>Caryophyllales</taxon>
        <taxon>Cactineae</taxon>
        <taxon>Cactaceae</taxon>
        <taxon>Opuntioideae</taxon>
        <taxon>Opuntia</taxon>
    </lineage>
</organism>
<comment type="function">
    <text evidence="8">Involved in cellular auxin homeostasis by regulating auxin metabolism. Regulates intracellular auxin accumulation at the endoplasmic reticulum and thus auxin availability for nuclear auxin signaling.</text>
</comment>
<name>A0A7C9EED4_OPUST</name>
<evidence type="ECO:0000256" key="10">
    <source>
        <dbReference type="SAM" id="Phobius"/>
    </source>
</evidence>
<dbReference type="GO" id="GO:0080162">
    <property type="term" value="P:endoplasmic reticulum to cytosol auxin transport"/>
    <property type="evidence" value="ECO:0007669"/>
    <property type="project" value="InterPro"/>
</dbReference>
<evidence type="ECO:0000256" key="8">
    <source>
        <dbReference type="ARBA" id="ARBA00025100"/>
    </source>
</evidence>
<dbReference type="EMBL" id="GISG01215723">
    <property type="protein sequence ID" value="MBA4662405.1"/>
    <property type="molecule type" value="Transcribed_RNA"/>
</dbReference>
<evidence type="ECO:0000256" key="9">
    <source>
        <dbReference type="ARBA" id="ARBA00025752"/>
    </source>
</evidence>
<evidence type="ECO:0000256" key="5">
    <source>
        <dbReference type="ARBA" id="ARBA00022989"/>
    </source>
</evidence>
<dbReference type="AlphaFoldDB" id="A0A7C9EED4"/>
<keyword evidence="7" id="KW-0927">Auxin signaling pathway</keyword>
<accession>A0A7C9EED4</accession>
<keyword evidence="5 10" id="KW-1133">Transmembrane helix</keyword>
<dbReference type="InterPro" id="IPR004776">
    <property type="entry name" value="Mem_transp_PIN-like"/>
</dbReference>
<evidence type="ECO:0000256" key="1">
    <source>
        <dbReference type="ARBA" id="ARBA00004477"/>
    </source>
</evidence>
<dbReference type="Pfam" id="PF03547">
    <property type="entry name" value="Mem_trans"/>
    <property type="match status" value="1"/>
</dbReference>
<feature type="transmembrane region" description="Helical" evidence="10">
    <location>
        <begin position="106"/>
        <end position="130"/>
    </location>
</feature>
<reference evidence="11" key="1">
    <citation type="journal article" date="2013" name="J. Plant Res.">
        <title>Effect of fungi and light on seed germination of three Opuntia species from semiarid lands of central Mexico.</title>
        <authorList>
            <person name="Delgado-Sanchez P."/>
            <person name="Jimenez-Bremont J.F."/>
            <person name="Guerrero-Gonzalez Mde L."/>
            <person name="Flores J."/>
        </authorList>
    </citation>
    <scope>NUCLEOTIDE SEQUENCE</scope>
    <source>
        <tissue evidence="11">Cladode</tissue>
    </source>
</reference>
<reference evidence="11" key="2">
    <citation type="submission" date="2020-07" db="EMBL/GenBank/DDBJ databases">
        <authorList>
            <person name="Vera ALvarez R."/>
            <person name="Arias-Moreno D.M."/>
            <person name="Jimenez-Jacinto V."/>
            <person name="Jimenez-Bremont J.F."/>
            <person name="Swaminathan K."/>
            <person name="Moose S.P."/>
            <person name="Guerrero-Gonzalez M.L."/>
            <person name="Marino-Ramirez L."/>
            <person name="Landsman D."/>
            <person name="Rodriguez-Kessler M."/>
            <person name="Delgado-Sanchez P."/>
        </authorList>
    </citation>
    <scope>NUCLEOTIDE SEQUENCE</scope>
    <source>
        <tissue evidence="11">Cladode</tissue>
    </source>
</reference>